<dbReference type="GO" id="GO:0005794">
    <property type="term" value="C:Golgi apparatus"/>
    <property type="evidence" value="ECO:0007669"/>
    <property type="project" value="TreeGrafter"/>
</dbReference>
<accession>A0A5K1U1W1</accession>
<feature type="transmembrane region" description="Helical" evidence="5">
    <location>
        <begin position="76"/>
        <end position="92"/>
    </location>
</feature>
<comment type="subcellular location">
    <subcellularLocation>
        <location evidence="1 5">Membrane</location>
        <topology evidence="1 5">Multi-pass membrane protein</topology>
    </subcellularLocation>
</comment>
<comment type="similarity">
    <text evidence="5">Belongs to the PRA1 family.</text>
</comment>
<dbReference type="Proteomes" id="UP000078387">
    <property type="component" value="Unassembled WGS sequence"/>
</dbReference>
<comment type="caution">
    <text evidence="6">The sequence shown here is derived from an EMBL/GenBank/DDBJ whole genome shotgun (WGS) entry which is preliminary data.</text>
</comment>
<evidence type="ECO:0000256" key="5">
    <source>
        <dbReference type="RuleBase" id="RU363107"/>
    </source>
</evidence>
<evidence type="ECO:0000256" key="3">
    <source>
        <dbReference type="ARBA" id="ARBA00022989"/>
    </source>
</evidence>
<dbReference type="VEuPathDB" id="AmoebaDB:EHI_127810"/>
<proteinExistence type="inferred from homology"/>
<dbReference type="PANTHER" id="PTHR19317:SF0">
    <property type="entry name" value="PRENYLATED RAB ACCEPTOR PROTEIN 1"/>
    <property type="match status" value="1"/>
</dbReference>
<evidence type="ECO:0000313" key="6">
    <source>
        <dbReference type="EMBL" id="GAT96493.1"/>
    </source>
</evidence>
<dbReference type="VEuPathDB" id="AmoebaDB:EHI5A_273430"/>
<dbReference type="Pfam" id="PF03208">
    <property type="entry name" value="PRA1"/>
    <property type="match status" value="1"/>
</dbReference>
<evidence type="ECO:0000256" key="1">
    <source>
        <dbReference type="ARBA" id="ARBA00004141"/>
    </source>
</evidence>
<dbReference type="EMBL" id="BDEQ01000001">
    <property type="protein sequence ID" value="GAT96493.1"/>
    <property type="molecule type" value="Genomic_DNA"/>
</dbReference>
<evidence type="ECO:0000256" key="4">
    <source>
        <dbReference type="ARBA" id="ARBA00023136"/>
    </source>
</evidence>
<reference evidence="6 7" key="1">
    <citation type="submission" date="2016-05" db="EMBL/GenBank/DDBJ databases">
        <title>First whole genome sequencing of Entamoeba histolytica HM1:IMSS-clone-6.</title>
        <authorList>
            <person name="Mukherjee Avik.K."/>
            <person name="Izumyama S."/>
            <person name="Nakada-Tsukui K."/>
            <person name="Nozaki T."/>
        </authorList>
    </citation>
    <scope>NUCLEOTIDE SEQUENCE [LARGE SCALE GENOMIC DNA]</scope>
    <source>
        <strain evidence="6 7">HM1:IMSS clone 6</strain>
    </source>
</reference>
<keyword evidence="2 5" id="KW-0812">Transmembrane</keyword>
<sequence length="182" mass="21417">MSETVPLTSINDNKPTQLNEQIHEIEDEGIPLVESNEGHGYTQLEWDLFWGFSVDYEFKYKELFHRMKYNIDTFKLNYIVLFTILFSISFLVKPIYGLVHLLMSLLFIIIFFNQKSPIVRFYLKVAPIVLLLFYFILYITFVVYSQSVGLIGVFVFSLLVCVGHMMLKANSLEFVDDMEFEF</sequence>
<organism evidence="6 7">
    <name type="scientific">Entamoeba histolytica</name>
    <dbReference type="NCBI Taxonomy" id="5759"/>
    <lineage>
        <taxon>Eukaryota</taxon>
        <taxon>Amoebozoa</taxon>
        <taxon>Evosea</taxon>
        <taxon>Archamoebae</taxon>
        <taxon>Mastigamoebida</taxon>
        <taxon>Entamoebidae</taxon>
        <taxon>Entamoeba</taxon>
    </lineage>
</organism>
<dbReference type="PANTHER" id="PTHR19317">
    <property type="entry name" value="PRENYLATED RAB ACCEPTOR 1-RELATED"/>
    <property type="match status" value="1"/>
</dbReference>
<evidence type="ECO:0000313" key="7">
    <source>
        <dbReference type="Proteomes" id="UP000078387"/>
    </source>
</evidence>
<protein>
    <recommendedName>
        <fullName evidence="5">PRA1 family protein</fullName>
    </recommendedName>
</protein>
<dbReference type="VEuPathDB" id="AmoebaDB:KM1_325480"/>
<feature type="transmembrane region" description="Helical" evidence="5">
    <location>
        <begin position="147"/>
        <end position="167"/>
    </location>
</feature>
<gene>
    <name evidence="6" type="ORF">CL6EHI_127810</name>
</gene>
<feature type="transmembrane region" description="Helical" evidence="5">
    <location>
        <begin position="121"/>
        <end position="141"/>
    </location>
</feature>
<keyword evidence="3 5" id="KW-1133">Transmembrane helix</keyword>
<dbReference type="GO" id="GO:0016020">
    <property type="term" value="C:membrane"/>
    <property type="evidence" value="ECO:0007669"/>
    <property type="project" value="UniProtKB-SubCell"/>
</dbReference>
<dbReference type="OMA" id="ANSMEFV"/>
<name>A0A5K1U1W1_ENTHI</name>
<evidence type="ECO:0000256" key="2">
    <source>
        <dbReference type="ARBA" id="ARBA00022692"/>
    </source>
</evidence>
<feature type="transmembrane region" description="Helical" evidence="5">
    <location>
        <begin position="98"/>
        <end position="114"/>
    </location>
</feature>
<keyword evidence="4 5" id="KW-0472">Membrane</keyword>
<dbReference type="InterPro" id="IPR004895">
    <property type="entry name" value="Prenylated_rab_accept_PRA1"/>
</dbReference>
<dbReference type="AlphaFoldDB" id="A0A5K1U1W1"/>